<evidence type="ECO:0000256" key="1">
    <source>
        <dbReference type="ARBA" id="ARBA00004429"/>
    </source>
</evidence>
<evidence type="ECO:0000256" key="6">
    <source>
        <dbReference type="ARBA" id="ARBA00022989"/>
    </source>
</evidence>
<keyword evidence="5 9" id="KW-0812">Transmembrane</keyword>
<dbReference type="RefSeq" id="WP_264790697.1">
    <property type="nucleotide sequence ID" value="NZ_AP026867.1"/>
</dbReference>
<dbReference type="PANTHER" id="PTHR30574">
    <property type="entry name" value="INNER MEMBRANE PROTEIN YEDE"/>
    <property type="match status" value="1"/>
</dbReference>
<dbReference type="KEGG" id="aup:AsAng_0063380"/>
<evidence type="ECO:0000256" key="3">
    <source>
        <dbReference type="ARBA" id="ARBA00022475"/>
    </source>
</evidence>
<comment type="similarity">
    <text evidence="8">Belongs to the TsuA/YedE (TC 9.B.102) family.</text>
</comment>
<evidence type="ECO:0000256" key="7">
    <source>
        <dbReference type="ARBA" id="ARBA00023136"/>
    </source>
</evidence>
<keyword evidence="7 9" id="KW-0472">Membrane</keyword>
<evidence type="ECO:0000313" key="11">
    <source>
        <dbReference type="Proteomes" id="UP001060919"/>
    </source>
</evidence>
<name>A0A915YLR8_9BACT</name>
<feature type="transmembrane region" description="Helical" evidence="9">
    <location>
        <begin position="131"/>
        <end position="149"/>
    </location>
</feature>
<feature type="transmembrane region" description="Helical" evidence="9">
    <location>
        <begin position="169"/>
        <end position="191"/>
    </location>
</feature>
<feature type="transmembrane region" description="Helical" evidence="9">
    <location>
        <begin position="12"/>
        <end position="29"/>
    </location>
</feature>
<evidence type="ECO:0000256" key="9">
    <source>
        <dbReference type="SAM" id="Phobius"/>
    </source>
</evidence>
<accession>A0A915YLR8</accession>
<comment type="subcellular location">
    <subcellularLocation>
        <location evidence="1">Cell inner membrane</location>
        <topology evidence="1">Multi-pass membrane protein</topology>
    </subcellularLocation>
</comment>
<dbReference type="PANTHER" id="PTHR30574:SF1">
    <property type="entry name" value="SULPHUR TRANSPORT DOMAIN-CONTAINING PROTEIN"/>
    <property type="match status" value="1"/>
</dbReference>
<evidence type="ECO:0000256" key="8">
    <source>
        <dbReference type="ARBA" id="ARBA00035655"/>
    </source>
</evidence>
<evidence type="ECO:0000313" key="10">
    <source>
        <dbReference type="EMBL" id="BDS15554.1"/>
    </source>
</evidence>
<dbReference type="Pfam" id="PF04143">
    <property type="entry name" value="Sulf_transp"/>
    <property type="match status" value="1"/>
</dbReference>
<evidence type="ECO:0000256" key="4">
    <source>
        <dbReference type="ARBA" id="ARBA00022519"/>
    </source>
</evidence>
<evidence type="ECO:0000256" key="5">
    <source>
        <dbReference type="ARBA" id="ARBA00022692"/>
    </source>
</evidence>
<keyword evidence="3" id="KW-1003">Cell membrane</keyword>
<gene>
    <name evidence="10" type="ORF">AsAng_0063380</name>
</gene>
<dbReference type="Proteomes" id="UP001060919">
    <property type="component" value="Chromosome"/>
</dbReference>
<organism evidence="10 11">
    <name type="scientific">Aureispira anguillae</name>
    <dbReference type="NCBI Taxonomy" id="2864201"/>
    <lineage>
        <taxon>Bacteria</taxon>
        <taxon>Pseudomonadati</taxon>
        <taxon>Bacteroidota</taxon>
        <taxon>Saprospiria</taxon>
        <taxon>Saprospirales</taxon>
        <taxon>Saprospiraceae</taxon>
        <taxon>Aureispira</taxon>
    </lineage>
</organism>
<sequence>MLELLQQPWHWAFSGFMIAFTMFILLFFGKSFGMSATMRAMCTVGGAGKKISFFDFDWTTQGWNLLFALGAVLGGYIASTYLSNPNPVAISPATIGYLQNLGVDYPSTIQEGTGYVPLELFNLEMLFTMKGLLLFIGGGFLVGFGARYAGGCTSGHAISGLANLQWPSLITVIGFFIGGLAMTHFILPLILQL</sequence>
<keyword evidence="4" id="KW-0997">Cell inner membrane</keyword>
<keyword evidence="6 9" id="KW-1133">Transmembrane helix</keyword>
<dbReference type="GO" id="GO:0005886">
    <property type="term" value="C:plasma membrane"/>
    <property type="evidence" value="ECO:0007669"/>
    <property type="project" value="UniProtKB-SubCell"/>
</dbReference>
<keyword evidence="11" id="KW-1185">Reference proteome</keyword>
<dbReference type="AlphaFoldDB" id="A0A915YLR8"/>
<reference evidence="10" key="1">
    <citation type="submission" date="2022-09" db="EMBL/GenBank/DDBJ databases">
        <title>Aureispira anguillicida sp. nov., isolated from Leptocephalus of Japanese eel Anguilla japonica.</title>
        <authorList>
            <person name="Yuasa K."/>
            <person name="Mekata T."/>
            <person name="Ikunari K."/>
        </authorList>
    </citation>
    <scope>NUCLEOTIDE SEQUENCE</scope>
    <source>
        <strain evidence="10">EL160426</strain>
    </source>
</reference>
<keyword evidence="2" id="KW-0813">Transport</keyword>
<evidence type="ECO:0000256" key="2">
    <source>
        <dbReference type="ARBA" id="ARBA00022448"/>
    </source>
</evidence>
<proteinExistence type="inferred from homology"/>
<dbReference type="EMBL" id="AP026867">
    <property type="protein sequence ID" value="BDS15554.1"/>
    <property type="molecule type" value="Genomic_DNA"/>
</dbReference>
<dbReference type="InterPro" id="IPR007272">
    <property type="entry name" value="Sulf_transp_TsuA/YedE"/>
</dbReference>
<protein>
    <submittedName>
        <fullName evidence="10">YeeE/YedE family protein</fullName>
    </submittedName>
</protein>